<evidence type="ECO:0000313" key="1">
    <source>
        <dbReference type="EMBL" id="MEX6689614.1"/>
    </source>
</evidence>
<sequence>MEIRKELQELRLGFNALYASEHPSTLEYVKVFKDKLAAYSGNIFYEELKSVSYQPDLKRLEAIFATKQEYGYLGNLCTNGSHAYVRFYLDYGAGWEDQGYTGVNQHDIPTSTDCRQNPEKPLSYSASLNITPKTNFCNVHVLPKVRAILEWNKIPPANSPNYHSIWGNTFDDRVQIKPRRKIIFEKLDLSQLIETAIIQPNLTLSDAAKTFAGGDALLQQVQSTLALQPLDIGTLAGLYKGTVSVGRFALQHVKASLDTTDSNIISQNIESFKQYGINWVDILNELFKTKADVSYEQLESVGLDYNLEQLVASVRIKRPSGYSGDLCTHGSYEYVSFWADLNNDCNWHHLGTTSINVHDLSDIPAGGLSYAAVLPYDFNSIRKLCANPEVVKIRAVLSWNVEPSKTDADKLEYWGNRVDAYVQIRPGIGTGELEPLMSIVGGITVNEINNATGLTIPGAKFALNQIGVYNHSPFGGVIVIQGPSFFGHNYRIKVTNTATSASYYLTNTFATTALAPAPQYVQTHYVSINASGYYPYQEYHNNIESVLARWSPGTNDLLKLELEIEGVAGVFTKYIQMDNTAPDIHLSVDDLGDCTHYAVGAPITATYSVYDAHLQSYALVSTFGGPAVTGNSNASGSHVFATAGATTPCGKIYLSAVEKTIYDSQWTGNNVYNERIICLKK</sequence>
<accession>A0ABV3ZMA0</accession>
<comment type="caution">
    <text evidence="1">The sequence shown here is derived from an EMBL/GenBank/DDBJ whole genome shotgun (WGS) entry which is preliminary data.</text>
</comment>
<name>A0ABV3ZMA0_9BACT</name>
<organism evidence="1 2">
    <name type="scientific">Danxiaibacter flavus</name>
    <dbReference type="NCBI Taxonomy" id="3049108"/>
    <lineage>
        <taxon>Bacteria</taxon>
        <taxon>Pseudomonadati</taxon>
        <taxon>Bacteroidota</taxon>
        <taxon>Chitinophagia</taxon>
        <taxon>Chitinophagales</taxon>
        <taxon>Chitinophagaceae</taxon>
        <taxon>Danxiaibacter</taxon>
    </lineage>
</organism>
<dbReference type="EMBL" id="JAULBC010000006">
    <property type="protein sequence ID" value="MEX6689614.1"/>
    <property type="molecule type" value="Genomic_DNA"/>
</dbReference>
<proteinExistence type="predicted"/>
<reference evidence="1 2" key="1">
    <citation type="submission" date="2023-07" db="EMBL/GenBank/DDBJ databases">
        <authorList>
            <person name="Lian W.-H."/>
        </authorList>
    </citation>
    <scope>NUCLEOTIDE SEQUENCE [LARGE SCALE GENOMIC DNA]</scope>
    <source>
        <strain evidence="1 2">SYSU DXS3180</strain>
    </source>
</reference>
<evidence type="ECO:0000313" key="2">
    <source>
        <dbReference type="Proteomes" id="UP001560573"/>
    </source>
</evidence>
<dbReference type="Proteomes" id="UP001560573">
    <property type="component" value="Unassembled WGS sequence"/>
</dbReference>
<protein>
    <submittedName>
        <fullName evidence="1">Uncharacterized protein</fullName>
    </submittedName>
</protein>
<keyword evidence="2" id="KW-1185">Reference proteome</keyword>
<dbReference type="RefSeq" id="WP_369331021.1">
    <property type="nucleotide sequence ID" value="NZ_JAULBC010000006.1"/>
</dbReference>
<gene>
    <name evidence="1" type="ORF">QTN47_19070</name>
</gene>